<dbReference type="GO" id="GO:0006865">
    <property type="term" value="P:amino acid transport"/>
    <property type="evidence" value="ECO:0007669"/>
    <property type="project" value="TreeGrafter"/>
</dbReference>
<evidence type="ECO:0000256" key="5">
    <source>
        <dbReference type="ARBA" id="ARBA00022989"/>
    </source>
</evidence>
<evidence type="ECO:0000256" key="2">
    <source>
        <dbReference type="ARBA" id="ARBA00022448"/>
    </source>
</evidence>
<evidence type="ECO:0000256" key="7">
    <source>
        <dbReference type="RuleBase" id="RU363032"/>
    </source>
</evidence>
<dbReference type="PANTHER" id="PTHR30614">
    <property type="entry name" value="MEMBRANE COMPONENT OF AMINO ACID ABC TRANSPORTER"/>
    <property type="match status" value="1"/>
</dbReference>
<dbReference type="Gene3D" id="1.10.3720.10">
    <property type="entry name" value="MetI-like"/>
    <property type="match status" value="1"/>
</dbReference>
<dbReference type="CDD" id="cd06261">
    <property type="entry name" value="TM_PBP2"/>
    <property type="match status" value="1"/>
</dbReference>
<dbReference type="InterPro" id="IPR000515">
    <property type="entry name" value="MetI-like"/>
</dbReference>
<evidence type="ECO:0000256" key="3">
    <source>
        <dbReference type="ARBA" id="ARBA00022475"/>
    </source>
</evidence>
<keyword evidence="5 7" id="KW-1133">Transmembrane helix</keyword>
<dbReference type="NCBIfam" id="TIGR01726">
    <property type="entry name" value="HEQRo_perm_3TM"/>
    <property type="match status" value="1"/>
</dbReference>
<comment type="similarity">
    <text evidence="7">Belongs to the binding-protein-dependent transport system permease family.</text>
</comment>
<reference evidence="9 10" key="1">
    <citation type="submission" date="2016-01" db="EMBL/GenBank/DDBJ databases">
        <title>Highly variable Streptococcus oralis are common among viridans streptococci isolated from primates.</title>
        <authorList>
            <person name="Denapaite D."/>
            <person name="Rieger M."/>
            <person name="Koendgen S."/>
            <person name="Brueckner R."/>
            <person name="Ochigava I."/>
            <person name="Kappeler P."/>
            <person name="Maetz-Rensing K."/>
            <person name="Leendertz F."/>
            <person name="Hakenbeck R."/>
        </authorList>
    </citation>
    <scope>NUCLEOTIDE SEQUENCE [LARGE SCALE GENOMIC DNA]</scope>
    <source>
        <strain evidence="9 10">DD07</strain>
    </source>
</reference>
<comment type="subcellular location">
    <subcellularLocation>
        <location evidence="1 7">Cell membrane</location>
        <topology evidence="1 7">Multi-pass membrane protein</topology>
    </subcellularLocation>
</comment>
<dbReference type="InterPro" id="IPR043429">
    <property type="entry name" value="ArtM/GltK/GlnP/TcyL/YhdX-like"/>
</dbReference>
<comment type="caution">
    <text evidence="9">The sequence shown here is derived from an EMBL/GenBank/DDBJ whole genome shotgun (WGS) entry which is preliminary data.</text>
</comment>
<gene>
    <name evidence="9" type="ORF">SGODD07_00685</name>
</gene>
<evidence type="ECO:0000256" key="1">
    <source>
        <dbReference type="ARBA" id="ARBA00004651"/>
    </source>
</evidence>
<dbReference type="Proteomes" id="UP000070096">
    <property type="component" value="Unassembled WGS sequence"/>
</dbReference>
<keyword evidence="2 7" id="KW-0813">Transport</keyword>
<keyword evidence="6 7" id="KW-0472">Membrane</keyword>
<feature type="domain" description="ABC transmembrane type-1" evidence="8">
    <location>
        <begin position="22"/>
        <end position="216"/>
    </location>
</feature>
<evidence type="ECO:0000313" key="10">
    <source>
        <dbReference type="Proteomes" id="UP000070096"/>
    </source>
</evidence>
<dbReference type="PROSITE" id="PS50928">
    <property type="entry name" value="ABC_TM1"/>
    <property type="match status" value="1"/>
</dbReference>
<dbReference type="InterPro" id="IPR035906">
    <property type="entry name" value="MetI-like_sf"/>
</dbReference>
<dbReference type="SUPFAM" id="SSF161098">
    <property type="entry name" value="MetI-like"/>
    <property type="match status" value="1"/>
</dbReference>
<dbReference type="PATRIC" id="fig|1302.21.peg.761"/>
<evidence type="ECO:0000256" key="4">
    <source>
        <dbReference type="ARBA" id="ARBA00022692"/>
    </source>
</evidence>
<proteinExistence type="inferred from homology"/>
<evidence type="ECO:0000259" key="8">
    <source>
        <dbReference type="PROSITE" id="PS50928"/>
    </source>
</evidence>
<sequence length="225" mass="25297">MQDSGIQVLFQGNNLLRILQGLGVTIGISVISVLLSIILGTFLGIIMTSRSKIVRLLTRFYLEFIRIMPQLVLLFIVYFGLARNFNINISGESSAIIVFTLWGTAEMGDLVRGAITSLPKHQFESGQALGLTKFQLYYYVIIPQVLRRLLPQAINLITRMIKTTSLVVLIGVVEVTKVGQQIIDSNRLTIPTASFWIYGTILVLYFLVCFPISKLAGHLEKYWRN</sequence>
<dbReference type="AlphaFoldDB" id="A0A139N9Y3"/>
<dbReference type="EMBL" id="LQRC01000097">
    <property type="protein sequence ID" value="KXT72564.1"/>
    <property type="molecule type" value="Genomic_DNA"/>
</dbReference>
<dbReference type="GO" id="GO:0022857">
    <property type="term" value="F:transmembrane transporter activity"/>
    <property type="evidence" value="ECO:0007669"/>
    <property type="project" value="InterPro"/>
</dbReference>
<evidence type="ECO:0000313" key="9">
    <source>
        <dbReference type="EMBL" id="KXT72564.1"/>
    </source>
</evidence>
<keyword evidence="4 7" id="KW-0812">Transmembrane</keyword>
<evidence type="ECO:0000256" key="6">
    <source>
        <dbReference type="ARBA" id="ARBA00023136"/>
    </source>
</evidence>
<name>A0A139N9Y3_STRGN</name>
<dbReference type="PANTHER" id="PTHR30614:SF36">
    <property type="entry name" value="ABC TRANSPORTER MEMBRANE-SPANNING PERMEASE-GLUTAMINE TRANSPORT"/>
    <property type="match status" value="1"/>
</dbReference>
<organism evidence="9 10">
    <name type="scientific">Streptococcus gordonii</name>
    <dbReference type="NCBI Taxonomy" id="1302"/>
    <lineage>
        <taxon>Bacteria</taxon>
        <taxon>Bacillati</taxon>
        <taxon>Bacillota</taxon>
        <taxon>Bacilli</taxon>
        <taxon>Lactobacillales</taxon>
        <taxon>Streptococcaceae</taxon>
        <taxon>Streptococcus</taxon>
    </lineage>
</organism>
<feature type="transmembrane region" description="Helical" evidence="7">
    <location>
        <begin position="22"/>
        <end position="48"/>
    </location>
</feature>
<keyword evidence="3" id="KW-1003">Cell membrane</keyword>
<accession>A0A139N9Y3</accession>
<dbReference type="FunFam" id="1.10.3720.10:FF:000110">
    <property type="entry name" value="Amino acid ABC transporter, permease protein"/>
    <property type="match status" value="1"/>
</dbReference>
<protein>
    <submittedName>
        <fullName evidence="9">ABC-type amino acid transport system, permease component</fullName>
    </submittedName>
</protein>
<dbReference type="GO" id="GO:0043190">
    <property type="term" value="C:ATP-binding cassette (ABC) transporter complex"/>
    <property type="evidence" value="ECO:0007669"/>
    <property type="project" value="InterPro"/>
</dbReference>
<feature type="transmembrane region" description="Helical" evidence="7">
    <location>
        <begin position="195"/>
        <end position="216"/>
    </location>
</feature>
<dbReference type="Pfam" id="PF00528">
    <property type="entry name" value="BPD_transp_1"/>
    <property type="match status" value="1"/>
</dbReference>
<feature type="transmembrane region" description="Helical" evidence="7">
    <location>
        <begin position="60"/>
        <end position="81"/>
    </location>
</feature>
<dbReference type="InterPro" id="IPR010065">
    <property type="entry name" value="AA_ABC_transptr_permease_3TM"/>
</dbReference>